<dbReference type="InParanoid" id="K0ZA72"/>
<dbReference type="FunCoup" id="K0ZA72">
    <property type="interactions" value="53"/>
</dbReference>
<evidence type="ECO:0000259" key="17">
    <source>
        <dbReference type="Pfam" id="PF02896"/>
    </source>
</evidence>
<evidence type="ECO:0000256" key="3">
    <source>
        <dbReference type="ARBA" id="ARBA00011994"/>
    </source>
</evidence>
<feature type="binding site" evidence="14">
    <location>
        <position position="800"/>
    </location>
    <ligand>
        <name>Mg(2+)</name>
        <dbReference type="ChEBI" id="CHEBI:18420"/>
    </ligand>
</feature>
<evidence type="ECO:0000256" key="11">
    <source>
        <dbReference type="PIRNR" id="PIRNR000853"/>
    </source>
</evidence>
<evidence type="ECO:0000256" key="5">
    <source>
        <dbReference type="ARBA" id="ARBA00022679"/>
    </source>
</evidence>
<dbReference type="InterPro" id="IPR040442">
    <property type="entry name" value="Pyrv_kinase-like_dom_sf"/>
</dbReference>
<evidence type="ECO:0000256" key="2">
    <source>
        <dbReference type="ARBA" id="ARBA00007837"/>
    </source>
</evidence>
<feature type="domain" description="Pyruvate phosphate dikinase AMP/ATP-binding" evidence="16">
    <location>
        <begin position="30"/>
        <end position="67"/>
    </location>
</feature>
<comment type="caution">
    <text evidence="18">The sequence shown here is derived from an EMBL/GenBank/DDBJ whole genome shotgun (WGS) entry which is preliminary data.</text>
</comment>
<comment type="catalytic activity">
    <reaction evidence="11">
        <text>pyruvate + phosphate + ATP = phosphoenolpyruvate + AMP + diphosphate + H(+)</text>
        <dbReference type="Rhea" id="RHEA:10756"/>
        <dbReference type="ChEBI" id="CHEBI:15361"/>
        <dbReference type="ChEBI" id="CHEBI:15378"/>
        <dbReference type="ChEBI" id="CHEBI:30616"/>
        <dbReference type="ChEBI" id="CHEBI:33019"/>
        <dbReference type="ChEBI" id="CHEBI:43474"/>
        <dbReference type="ChEBI" id="CHEBI:58702"/>
        <dbReference type="ChEBI" id="CHEBI:456215"/>
        <dbReference type="EC" id="2.7.9.1"/>
    </reaction>
</comment>
<proteinExistence type="inferred from homology"/>
<dbReference type="Proteomes" id="UP000006069">
    <property type="component" value="Unassembled WGS sequence"/>
</dbReference>
<dbReference type="InterPro" id="IPR000121">
    <property type="entry name" value="PEP_util_C"/>
</dbReference>
<feature type="binding site" evidence="13">
    <location>
        <position position="797"/>
    </location>
    <ligand>
        <name>substrate</name>
    </ligand>
</feature>
<evidence type="ECO:0000256" key="6">
    <source>
        <dbReference type="ARBA" id="ARBA00022723"/>
    </source>
</evidence>
<feature type="domain" description="Pyruvate phosphate dikinase AMP/ATP-binding" evidence="16">
    <location>
        <begin position="328"/>
        <end position="381"/>
    </location>
</feature>
<feature type="binding site" evidence="13">
    <location>
        <position position="641"/>
    </location>
    <ligand>
        <name>substrate</name>
    </ligand>
</feature>
<evidence type="ECO:0000256" key="10">
    <source>
        <dbReference type="ARBA" id="ARBA00022842"/>
    </source>
</evidence>
<evidence type="ECO:0000313" key="19">
    <source>
        <dbReference type="Proteomes" id="UP000006069"/>
    </source>
</evidence>
<evidence type="ECO:0000256" key="12">
    <source>
        <dbReference type="PIRSR" id="PIRSR000853-1"/>
    </source>
</evidence>
<evidence type="ECO:0000256" key="8">
    <source>
        <dbReference type="ARBA" id="ARBA00022777"/>
    </source>
</evidence>
<keyword evidence="18" id="KW-0670">Pyruvate</keyword>
<dbReference type="SUPFAM" id="SSF51621">
    <property type="entry name" value="Phosphoenolpyruvate/pyruvate domain"/>
    <property type="match status" value="1"/>
</dbReference>
<dbReference type="PANTHER" id="PTHR22931">
    <property type="entry name" value="PHOSPHOENOLPYRUVATE DIKINASE-RELATED"/>
    <property type="match status" value="1"/>
</dbReference>
<evidence type="ECO:0000259" key="16">
    <source>
        <dbReference type="Pfam" id="PF01326"/>
    </source>
</evidence>
<dbReference type="EC" id="2.7.9.1" evidence="3 11"/>
<organism evidence="18 19">
    <name type="scientific">Slackia piriformis YIT 12062</name>
    <dbReference type="NCBI Taxonomy" id="742818"/>
    <lineage>
        <taxon>Bacteria</taxon>
        <taxon>Bacillati</taxon>
        <taxon>Actinomycetota</taxon>
        <taxon>Coriobacteriia</taxon>
        <taxon>Eggerthellales</taxon>
        <taxon>Eggerthellaceae</taxon>
        <taxon>Slackia</taxon>
    </lineage>
</organism>
<dbReference type="GO" id="GO:0016301">
    <property type="term" value="F:kinase activity"/>
    <property type="evidence" value="ECO:0007669"/>
    <property type="project" value="UniProtKB-UniRule"/>
</dbReference>
<feature type="binding site" evidence="13">
    <location>
        <position position="798"/>
    </location>
    <ligand>
        <name>substrate</name>
    </ligand>
</feature>
<feature type="binding site" evidence="14">
    <location>
        <position position="776"/>
    </location>
    <ligand>
        <name>Mg(2+)</name>
        <dbReference type="ChEBI" id="CHEBI:18420"/>
    </ligand>
</feature>
<feature type="domain" description="PEP-utilising enzyme C-terminal" evidence="17">
    <location>
        <begin position="544"/>
        <end position="900"/>
    </location>
</feature>
<dbReference type="NCBIfam" id="NF004531">
    <property type="entry name" value="PRK05878.1"/>
    <property type="match status" value="1"/>
</dbReference>
<accession>K0ZA72</accession>
<keyword evidence="7" id="KW-0547">Nucleotide-binding</keyword>
<dbReference type="Gene3D" id="3.30.1490.20">
    <property type="entry name" value="ATP-grasp fold, A domain"/>
    <property type="match status" value="1"/>
</dbReference>
<feature type="binding site" evidence="13">
    <location>
        <position position="586"/>
    </location>
    <ligand>
        <name>substrate</name>
    </ligand>
</feature>
<dbReference type="Pfam" id="PF02896">
    <property type="entry name" value="PEP-utilizers_C"/>
    <property type="match status" value="1"/>
</dbReference>
<dbReference type="GO" id="GO:0005524">
    <property type="term" value="F:ATP binding"/>
    <property type="evidence" value="ECO:0007669"/>
    <property type="project" value="UniProtKB-UniRule"/>
</dbReference>
<keyword evidence="6 14" id="KW-0479">Metal-binding</keyword>
<evidence type="ECO:0000256" key="13">
    <source>
        <dbReference type="PIRSR" id="PIRSR000853-2"/>
    </source>
</evidence>
<dbReference type="Gene3D" id="1.10.189.10">
    <property type="entry name" value="Pyruvate Phosphate Dikinase, domain 2"/>
    <property type="match status" value="1"/>
</dbReference>
<dbReference type="EMBL" id="ADMD01000002">
    <property type="protein sequence ID" value="EJZ84310.1"/>
    <property type="molecule type" value="Genomic_DNA"/>
</dbReference>
<feature type="domain" description="Pyruvate phosphate dikinase AMP/ATP-binding" evidence="16">
    <location>
        <begin position="77"/>
        <end position="311"/>
    </location>
</feature>
<evidence type="ECO:0000256" key="1">
    <source>
        <dbReference type="ARBA" id="ARBA00001946"/>
    </source>
</evidence>
<dbReference type="RefSeq" id="WP_009138848.1">
    <property type="nucleotide sequence ID" value="NZ_JH815198.1"/>
</dbReference>
<evidence type="ECO:0000259" key="15">
    <source>
        <dbReference type="Pfam" id="PF00391"/>
    </source>
</evidence>
<dbReference type="PROSITE" id="PS00742">
    <property type="entry name" value="PEP_ENZYMES_2"/>
    <property type="match status" value="1"/>
</dbReference>
<evidence type="ECO:0000256" key="7">
    <source>
        <dbReference type="ARBA" id="ARBA00022741"/>
    </source>
</evidence>
<feature type="binding site" evidence="13">
    <location>
        <position position="800"/>
    </location>
    <ligand>
        <name>substrate</name>
    </ligand>
</feature>
<dbReference type="Gene3D" id="3.50.30.10">
    <property type="entry name" value="Phosphohistidine domain"/>
    <property type="match status" value="1"/>
</dbReference>
<dbReference type="OrthoDB" id="9765468at2"/>
<dbReference type="Pfam" id="PF01326">
    <property type="entry name" value="PPDK_N"/>
    <property type="match status" value="3"/>
</dbReference>
<dbReference type="Pfam" id="PF00391">
    <property type="entry name" value="PEP-utilizers"/>
    <property type="match status" value="1"/>
</dbReference>
<dbReference type="eggNOG" id="COG1080">
    <property type="taxonomic scope" value="Bacteria"/>
</dbReference>
<dbReference type="PATRIC" id="fig|742818.3.peg.671"/>
<dbReference type="Gene3D" id="3.20.20.60">
    <property type="entry name" value="Phosphoenolpyruvate-binding domains"/>
    <property type="match status" value="1"/>
</dbReference>
<dbReference type="AlphaFoldDB" id="K0ZA72"/>
<comment type="similarity">
    <text evidence="2 11">Belongs to the PEP-utilizing enzyme family.</text>
</comment>
<feature type="active site" description="Proton donor" evidence="12">
    <location>
        <position position="862"/>
    </location>
</feature>
<dbReference type="InterPro" id="IPR010121">
    <property type="entry name" value="Pyruvate_phosphate_dikinase"/>
</dbReference>
<dbReference type="PROSITE" id="PS00370">
    <property type="entry name" value="PEP_ENZYMES_PHOS_SITE"/>
    <property type="match status" value="1"/>
</dbReference>
<comment type="cofactor">
    <cofactor evidence="1 11 14">
        <name>Mg(2+)</name>
        <dbReference type="ChEBI" id="CHEBI:18420"/>
    </cofactor>
</comment>
<evidence type="ECO:0000256" key="9">
    <source>
        <dbReference type="ARBA" id="ARBA00022840"/>
    </source>
</evidence>
<dbReference type="InterPro" id="IPR013815">
    <property type="entry name" value="ATP_grasp_subdomain_1"/>
</dbReference>
<dbReference type="Gene3D" id="1.20.80.30">
    <property type="match status" value="1"/>
</dbReference>
<reference evidence="18 19" key="1">
    <citation type="submission" date="2012-08" db="EMBL/GenBank/DDBJ databases">
        <title>The Genome Sequence of Slackia piriformis YIT 12062.</title>
        <authorList>
            <consortium name="The Broad Institute Genome Sequencing Platform"/>
            <person name="Earl A."/>
            <person name="Ward D."/>
            <person name="Feldgarden M."/>
            <person name="Gevers D."/>
            <person name="Morotomi M."/>
            <person name="Walker B."/>
            <person name="Young S.K."/>
            <person name="Zeng Q."/>
            <person name="Gargeya S."/>
            <person name="Fitzgerald M."/>
            <person name="Haas B."/>
            <person name="Abouelleil A."/>
            <person name="Alvarado L."/>
            <person name="Arachchi H.M."/>
            <person name="Berlin A.M."/>
            <person name="Chapman S.B."/>
            <person name="Goldberg J."/>
            <person name="Griggs A."/>
            <person name="Gujja S."/>
            <person name="Hansen M."/>
            <person name="Howarth C."/>
            <person name="Imamovic A."/>
            <person name="Larimer J."/>
            <person name="McCowen C."/>
            <person name="Montmayeur A."/>
            <person name="Murphy C."/>
            <person name="Neiman D."/>
            <person name="Pearson M."/>
            <person name="Priest M."/>
            <person name="Roberts A."/>
            <person name="Saif S."/>
            <person name="Shea T."/>
            <person name="Sisk P."/>
            <person name="Sykes S."/>
            <person name="Wortman J."/>
            <person name="Nusbaum C."/>
            <person name="Birren B."/>
        </authorList>
    </citation>
    <scope>NUCLEOTIDE SEQUENCE [LARGE SCALE GENOMIC DNA]</scope>
    <source>
        <strain evidence="18 19">YIT 12062</strain>
    </source>
</reference>
<evidence type="ECO:0000256" key="4">
    <source>
        <dbReference type="ARBA" id="ARBA00020138"/>
    </source>
</evidence>
<feature type="domain" description="PEP-utilising enzyme mobile" evidence="15">
    <location>
        <begin position="446"/>
        <end position="528"/>
    </location>
</feature>
<dbReference type="PIRSF" id="PIRSF000853">
    <property type="entry name" value="PPDK"/>
    <property type="match status" value="1"/>
</dbReference>
<keyword evidence="8 18" id="KW-0418">Kinase</keyword>
<dbReference type="NCBIfam" id="TIGR01828">
    <property type="entry name" value="pyru_phos_dikin"/>
    <property type="match status" value="1"/>
</dbReference>
<evidence type="ECO:0000256" key="14">
    <source>
        <dbReference type="PIRSR" id="PIRSR000853-3"/>
    </source>
</evidence>
<dbReference type="InterPro" id="IPR015813">
    <property type="entry name" value="Pyrv/PenolPyrv_kinase-like_dom"/>
</dbReference>
<evidence type="ECO:0000313" key="18">
    <source>
        <dbReference type="EMBL" id="EJZ84310.1"/>
    </source>
</evidence>
<name>K0ZA72_9ACTN</name>
<dbReference type="eggNOG" id="COG0574">
    <property type="taxonomic scope" value="Bacteria"/>
</dbReference>
<dbReference type="InterPro" id="IPR023151">
    <property type="entry name" value="PEP_util_CS"/>
</dbReference>
<dbReference type="SUPFAM" id="SSF56059">
    <property type="entry name" value="Glutathione synthetase ATP-binding domain-like"/>
    <property type="match status" value="1"/>
</dbReference>
<sequence length="905" mass="98142">MTADVKRVYAFGKDAEGNNVTEGNKDMKYILGGKGANLAEMAVIGLPVPPGFTITCQTCMEYANADNTWPEGALDEIEQYRLDLERRIGKKIGDAEDPLLVSVRSGAPMSMPGMMDTVLNLGLNDQSINGLIKHTDNPRFSWDSYRRFIQMFSNVVMGLDGDLFENAINAKKIVRGVKSDADLTAEDMQELVEEFKAIFSENVSAEEYPSLVVDGKVGFPQNPDTQLRLAIEAVFGSWNNPRATLYRKQNKIADDLGTAVNVQCMVFGNKGETSATGVAFTRNPANGEKEFYGDYLVNAQGEDVVAGIRNTSPIAELKHVDGLQKAGAELEEVFVTLENHYRDMCDIEFTIEQGKLWMLQTRVGKRTAAAALHIAIEMVKEGLITKEEAVCRVDPEQLDQLLHPQFDKNAEYDVLARGLNASPGAAVGEAVFSAADAVAAEAEGRKCVLVRWETNPDDLAGMIAAEGILTSHGGKTSHAAVIARGMGAPCVCGVEALRIDAEKKEAVVSGTDTVIHEGDMISIDGTTGIVVLGAVELVMPELSGDLDVILEWADEFRRLGVRANADNPADAELSRSFGAEGIGLDRTEHMFLGDRKRIIQTFILNEDPAVREKAVNELFEAQTGDFYGMFKAMDGLPVIVRLLDPPLHEFLESPRALDVEIAKLEATGGDVKTIAEKRKLMEQIDAMSEANPMLGLRGCRLGIVYPILPVMQVRAIATAAANLKKEGLDPKPEVMIPLVSTVKELEKLRKVAVDTINEVAAEAGVELDIPVGTMIELPRAAVTADEIATQADFFSFGTNDLTQTTFGFSRDDVEAEFVPQYLAEKLLPYNPFATIDPGVAKLVKMGVELGHEGNPDLVCGVCGEHGGDPDSVKMFHKIGLDYVSCSPYRVPLARLAAAQAALADK</sequence>
<keyword evidence="5" id="KW-0808">Transferase</keyword>
<dbReference type="SUPFAM" id="SSF52009">
    <property type="entry name" value="Phosphohistidine domain"/>
    <property type="match status" value="1"/>
</dbReference>
<keyword evidence="10 14" id="KW-0460">Magnesium</keyword>
<feature type="active site" description="Tele-phosphohistidine intermediate" evidence="12">
    <location>
        <position position="478"/>
    </location>
</feature>
<dbReference type="PANTHER" id="PTHR22931:SF9">
    <property type="entry name" value="PYRUVATE, PHOSPHATE DIKINASE 1, CHLOROPLASTIC"/>
    <property type="match status" value="1"/>
</dbReference>
<gene>
    <name evidence="18" type="ORF">HMPREF9451_00619</name>
</gene>
<dbReference type="GO" id="GO:0046872">
    <property type="term" value="F:metal ion binding"/>
    <property type="evidence" value="ECO:0007669"/>
    <property type="project" value="UniProtKB-UniRule"/>
</dbReference>
<dbReference type="GO" id="GO:0050242">
    <property type="term" value="F:pyruvate, phosphate dikinase activity"/>
    <property type="evidence" value="ECO:0007669"/>
    <property type="project" value="UniProtKB-UniRule"/>
</dbReference>
<feature type="binding site" evidence="13">
    <location>
        <position position="776"/>
    </location>
    <ligand>
        <name>substrate</name>
    </ligand>
</feature>
<dbReference type="InterPro" id="IPR002192">
    <property type="entry name" value="PPDK_AMP/ATP-bd"/>
</dbReference>
<protein>
    <recommendedName>
        <fullName evidence="4 11">Pyruvate, phosphate dikinase</fullName>
        <ecNumber evidence="3 11">2.7.9.1</ecNumber>
    </recommendedName>
</protein>
<dbReference type="HOGENOM" id="CLU_015345_0_2_11"/>
<keyword evidence="9" id="KW-0067">ATP-binding</keyword>
<dbReference type="InterPro" id="IPR018274">
    <property type="entry name" value="PEP_util_AS"/>
</dbReference>
<keyword evidence="19" id="KW-1185">Reference proteome</keyword>
<feature type="binding site" evidence="13">
    <location>
        <position position="799"/>
    </location>
    <ligand>
        <name>substrate</name>
    </ligand>
</feature>
<dbReference type="InterPro" id="IPR036637">
    <property type="entry name" value="Phosphohistidine_dom_sf"/>
</dbReference>
<dbReference type="InterPro" id="IPR008279">
    <property type="entry name" value="PEP-util_enz_mobile_dom"/>
</dbReference>
<dbReference type="Gene3D" id="3.30.470.20">
    <property type="entry name" value="ATP-grasp fold, B domain"/>
    <property type="match status" value="1"/>
</dbReference>